<comment type="caution">
    <text evidence="4">The sequence shown here is derived from an EMBL/GenBank/DDBJ whole genome shotgun (WGS) entry which is preliminary data.</text>
</comment>
<accession>A0A8S1RNW3</accession>
<comment type="similarity">
    <text evidence="2">Belongs to the FAD-binding oxidoreductase/transferase type 4 family.</text>
</comment>
<evidence type="ECO:0000313" key="5">
    <source>
        <dbReference type="Proteomes" id="UP000692954"/>
    </source>
</evidence>
<dbReference type="EMBL" id="CAJJDN010000282">
    <property type="protein sequence ID" value="CAD8130371.1"/>
    <property type="molecule type" value="Genomic_DNA"/>
</dbReference>
<evidence type="ECO:0000313" key="4">
    <source>
        <dbReference type="EMBL" id="CAD8130371.1"/>
    </source>
</evidence>
<keyword evidence="2" id="KW-0808">Transferase</keyword>
<dbReference type="InterPro" id="IPR006094">
    <property type="entry name" value="Oxid_FAD_bind_N"/>
</dbReference>
<reference evidence="4" key="1">
    <citation type="submission" date="2021-01" db="EMBL/GenBank/DDBJ databases">
        <authorList>
            <consortium name="Genoscope - CEA"/>
            <person name="William W."/>
        </authorList>
    </citation>
    <scope>NUCLEOTIDE SEQUENCE</scope>
</reference>
<dbReference type="EC" id="2.5.1.26" evidence="2"/>
<proteinExistence type="inferred from homology"/>
<protein>
    <recommendedName>
        <fullName evidence="2">Alkylglycerone-phosphate synthase</fullName>
        <shortName evidence="2">Alkyl-DHAP synthase</shortName>
        <ecNumber evidence="2">2.5.1.26</ecNumber>
    </recommendedName>
</protein>
<keyword evidence="5" id="KW-1185">Reference proteome</keyword>
<dbReference type="PANTHER" id="PTHR46568:SF1">
    <property type="entry name" value="ALKYLDIHYDROXYACETONEPHOSPHATE SYNTHASE, PEROXISOMAL"/>
    <property type="match status" value="1"/>
</dbReference>
<keyword evidence="2" id="KW-0443">Lipid metabolism</keyword>
<comment type="catalytic activity">
    <reaction evidence="2">
        <text>a long chain fatty alcohol + a 1-acylglycerone 3-phosphate = a 1-O-alkylglycerone 3-phosphate + a long-chain fatty acid + H(+)</text>
        <dbReference type="Rhea" id="RHEA:36171"/>
        <dbReference type="ChEBI" id="CHEBI:15378"/>
        <dbReference type="ChEBI" id="CHEBI:17135"/>
        <dbReference type="ChEBI" id="CHEBI:57534"/>
        <dbReference type="ChEBI" id="CHEBI:57560"/>
        <dbReference type="ChEBI" id="CHEBI:73315"/>
        <dbReference type="EC" id="2.5.1.26"/>
    </reaction>
</comment>
<dbReference type="GO" id="GO:0050660">
    <property type="term" value="F:flavin adenine dinucleotide binding"/>
    <property type="evidence" value="ECO:0007669"/>
    <property type="project" value="InterPro"/>
</dbReference>
<evidence type="ECO:0000256" key="2">
    <source>
        <dbReference type="RuleBase" id="RU363113"/>
    </source>
</evidence>
<keyword evidence="2" id="KW-0285">Flavoprotein</keyword>
<keyword evidence="1 2" id="KW-0274">FAD</keyword>
<dbReference type="GO" id="GO:0005777">
    <property type="term" value="C:peroxisome"/>
    <property type="evidence" value="ECO:0007669"/>
    <property type="project" value="UniProtKB-SubCell"/>
</dbReference>
<dbReference type="AlphaFoldDB" id="A0A8S1RNW3"/>
<organism evidence="4 5">
    <name type="scientific">Paramecium sonneborni</name>
    <dbReference type="NCBI Taxonomy" id="65129"/>
    <lineage>
        <taxon>Eukaryota</taxon>
        <taxon>Sar</taxon>
        <taxon>Alveolata</taxon>
        <taxon>Ciliophora</taxon>
        <taxon>Intramacronucleata</taxon>
        <taxon>Oligohymenophorea</taxon>
        <taxon>Peniculida</taxon>
        <taxon>Parameciidae</taxon>
        <taxon>Paramecium</taxon>
    </lineage>
</organism>
<comment type="subcellular location">
    <subcellularLocation>
        <location evidence="2">Peroxisome</location>
    </subcellularLocation>
</comment>
<keyword evidence="2" id="KW-0444">Lipid biosynthesis</keyword>
<comment type="function">
    <text evidence="2">Catalyzes the exchange of an acyl for a long-chain alkyl group and the formation of the ether bond in the biosynthesis of ether phospholipids.</text>
</comment>
<comment type="cofactor">
    <cofactor evidence="1 2">
        <name>FAD</name>
        <dbReference type="ChEBI" id="CHEBI:57692"/>
    </cofactor>
</comment>
<evidence type="ECO:0000259" key="3">
    <source>
        <dbReference type="Pfam" id="PF01565"/>
    </source>
</evidence>
<comment type="pathway">
    <text evidence="2">Glycerolipid metabolism; ether lipid biosynthesis.</text>
</comment>
<dbReference type="OrthoDB" id="7786253at2759"/>
<name>A0A8S1RNW3_9CILI</name>
<dbReference type="GO" id="GO:0008609">
    <property type="term" value="F:alkylglycerone-phosphate synthase activity"/>
    <property type="evidence" value="ECO:0007669"/>
    <property type="project" value="UniProtKB-EC"/>
</dbReference>
<comment type="subunit">
    <text evidence="2">Homodimer.</text>
</comment>
<sequence length="135" mass="15598">MNNLQMPFKVNLKKFHLIMHREYYILMNILCKIRLTCQISNITQSIHCGTNVTWALQCSKDEQRMIVSIDMPRIDHFRQVDRKNMAALVETGITGKDLEKELSSYGIICGHEPCSVYFSILGGWISTRASDMKKN</sequence>
<dbReference type="Proteomes" id="UP000692954">
    <property type="component" value="Unassembled WGS sequence"/>
</dbReference>
<keyword evidence="2" id="KW-0576">Peroxisome</keyword>
<gene>
    <name evidence="4" type="ORF">PSON_ATCC_30995.1.T2820006</name>
</gene>
<dbReference type="Pfam" id="PF01565">
    <property type="entry name" value="FAD_binding_4"/>
    <property type="match status" value="1"/>
</dbReference>
<dbReference type="InterPro" id="IPR025650">
    <property type="entry name" value="Alkyl-DHAP_Synthase"/>
</dbReference>
<dbReference type="GO" id="GO:0008610">
    <property type="term" value="P:lipid biosynthetic process"/>
    <property type="evidence" value="ECO:0007669"/>
    <property type="project" value="InterPro"/>
</dbReference>
<dbReference type="PANTHER" id="PTHR46568">
    <property type="entry name" value="ALKYLDIHYDROXYACETONEPHOSPHATE SYNTHASE, PEROXISOMAL"/>
    <property type="match status" value="1"/>
</dbReference>
<evidence type="ECO:0000256" key="1">
    <source>
        <dbReference type="PIRSR" id="PIRSR625650-3"/>
    </source>
</evidence>
<feature type="domain" description="FAD linked oxidase N-terminal" evidence="3">
    <location>
        <begin position="50"/>
        <end position="132"/>
    </location>
</feature>
<feature type="binding site" evidence="1">
    <location>
        <begin position="127"/>
        <end position="130"/>
    </location>
    <ligand>
        <name>FAD</name>
        <dbReference type="ChEBI" id="CHEBI:57692"/>
    </ligand>
</feature>